<dbReference type="SMART" id="SM01281">
    <property type="entry name" value="Med12"/>
    <property type="match status" value="1"/>
</dbReference>
<feature type="compositionally biased region" description="Low complexity" evidence="12">
    <location>
        <begin position="1790"/>
        <end position="1820"/>
    </location>
</feature>
<evidence type="ECO:0000256" key="10">
    <source>
        <dbReference type="ARBA" id="ARBA00025661"/>
    </source>
</evidence>
<keyword evidence="7" id="KW-0010">Activator</keyword>
<reference evidence="14 15" key="1">
    <citation type="submission" date="2024-01" db="EMBL/GenBank/DDBJ databases">
        <authorList>
            <person name="Allen C."/>
            <person name="Tagirdzhanova G."/>
        </authorList>
    </citation>
    <scope>NUCLEOTIDE SEQUENCE [LARGE SCALE GENOMIC DNA]</scope>
</reference>
<feature type="compositionally biased region" description="Polar residues" evidence="12">
    <location>
        <begin position="397"/>
        <end position="438"/>
    </location>
</feature>
<organism evidence="14 15">
    <name type="scientific">Sporothrix eucalyptigena</name>
    <dbReference type="NCBI Taxonomy" id="1812306"/>
    <lineage>
        <taxon>Eukaryota</taxon>
        <taxon>Fungi</taxon>
        <taxon>Dikarya</taxon>
        <taxon>Ascomycota</taxon>
        <taxon>Pezizomycotina</taxon>
        <taxon>Sordariomycetes</taxon>
        <taxon>Sordariomycetidae</taxon>
        <taxon>Ophiostomatales</taxon>
        <taxon>Ophiostomataceae</taxon>
        <taxon>Sporothrix</taxon>
    </lineage>
</organism>
<feature type="compositionally biased region" description="Polar residues" evidence="12">
    <location>
        <begin position="1"/>
        <end position="12"/>
    </location>
</feature>
<comment type="subunit">
    <text evidence="3">Component of the SRB8-11 complex, which itself associates with the Mediator complex.</text>
</comment>
<evidence type="ECO:0000256" key="6">
    <source>
        <dbReference type="ARBA" id="ARBA00023015"/>
    </source>
</evidence>
<dbReference type="Pfam" id="PF25326">
    <property type="entry name" value="ARM_SRB8"/>
    <property type="match status" value="1"/>
</dbReference>
<sequence>MSSESTQPQVTPSIPPLPGGRRMDEAQQQQRNDKQLSQMQVLQQRILQQQMQKHQRLQQLAQKQKLQQQQQQQQHAANDEPSPHHKPRQKQTKKQQSQAQSQLQAPSQPQQSQQPPPIARAKRIEGFSIARGLRKNSLYRSLNEVPDLDTSSSVSSSSQHFPLSNVSLATYADSLASSHPQPHPQSQSQPQPLPLSQSSDTASAQQQQLQQLQHGSLSGSGTSKHVSATGTPDATDIAPKLLKSDLPICSSRGRAPFGEFSWAIEAPRKEAEAPATTPAATPTTANASSPITTPSVGNSGGSLRASMFKKSSSLAYGGASSSGNQKEADGTDKEGLAKPWHMDVPPGIPYYVVPPTGRRLGALSKAGPRNFAASPAQTPQRGAIANGGRPGPGTGLNNGRSMSGSGSLTANNSNNSGTSVVRKNTTNGSSKALAANSNNRVQKPTVRYLDFNPWKGRHLEDRLTDSTVRMGQYDRLPNPQSHTTETGSARGWLPLLLRQKNSTMVLGQALAFANALSREKNHIPPSSQFKLPPRVTVTDTRRETWLRDLTNAAIPLRKLSRTIPHGLRGKVLLEQCMLKSVPVDRAMWLARCVGAQELRAFKRKGTANVSALAESELRWLKDWTLTVQQFVETFLVELNLEKGQGEDRLQYAARFARQLYLERLLDHDQFLNWMLVGLRNAARLPAAASVATPYFDLWLFIVEEYFHGIMQRRKTSAHLAVTILSRLEFLSHFQATTISSAQAKKLLQTMVQSHPDAFVSHPVWPRYEKLLNATLLPSPTLPALDLPPAAMLDAVSTIRHRNDCLRPESSSEMEQVVNFLAPLDAALRYPTDFASHFASFLRLDKRETVPFVIRWCASIHRPGLAKIYVAARLISELCQKDAKQATNYILGFLSSDYENDSKKQQAANGLGGSNISSLASKSHQLKLQSIQDQQPEGNKALYQLVGLLTAQELFLPAHYLASLILRSRPSDSVDIIPNGRPHVRLVAELPVQLLNQSTSSLRANHLRRLGYDTEYEAHDTEKVLAQVQKVFTSMAAIIATAQNSAATADATPGSPITASSPSATTVAEPSKEELQLAASITKLGRLIEDRSRNVKMAVADWLQKNVVWPMRAHNKLVMAEIDANAANAAAIGGRRSFSKMSTALAPVSSVNGNAYTISPVNLSLEHTNAIRSLIQKTDDLHLLSEFILAVASYPQSISVMALCADTVNLHLTAFLAMNITATNNVPANAAPKNTARTLYDKVMARSLAITVGVDSGANTAFQALLPPGTDVRPLLLALPALAEKMPAPGPGSLILGANRQPIRLIPKATVSTTPNASSGHDLMNKHFEVGTAMATDIQNRLLEIDQRLSVATYDADCSPLSDGRAARVPQEDAAAEEVREELVKIASSGSSIDSTAMDTLFGTIAMISQGRWRRIQPDGDLASQMRSREDFRLSASLFARLRRFNPAHFDTIMVKWLKRLRTMRDRPAIGTLFPVLVVFGCLDLASLLATTADEQPREPGAMIQSPARNTWRTSYLQDVLTLLSVPMADSHPVLTCDECQRFRVFQEEAPFMAPAGIAALVRNAIAEMTLWRHHQRQKSQGLVAMQPTSAAVPRSPINALSVSRILRAAAFADARKAGSALAKTTDQTVRSGLWEMMTLSMTRQVAPGRSPLEMLRGLDIFAADVGQLALGLVVSPGPYASATERAKEADNLANLILRAVSEFQFDSLSVLHSLPTDMSTSLKDHAQSRFLDMIPTRKHLMAMTTASSSAPSTPIIGTDSSNGSSFDVATGFLNIVRTILLNHQQQFQKNFEQQQEQQQQHQQQGTAAATPAASGATSVPVAPPSSPGILPASGIPPLDSSVVDKLGELWCVLQEPTSAAVRKDKDLPAADVEHIVNLKRAILRDWLPALLSLILLHLPNRDATLLSVEGVNGVNVGLGISVPAMSTAMRSDGTKAPSQGTSPATFSSPANTTAGSMGMNMMTNMNAVTSNSSLAMAGAATGGSNHSATPGGGLGGVAGLARTSRDQEQEAVYAGACIALSSLYMEVSSLADNGEGAAQSHGSSSSTSSAVIGTTARTTTTTTSTHNNSNSAIKAMECVCGHRLALQSRLFDTALLLADSLSDETRQQCVRALREAVANRDGQGSIGSGGAGGDLQPVIAYILSSPVSASIYYPRLILERLPQISIFGRAPPAQAQRERSNAAEGGAGASQTAATASSANPAQGGAQGASTAPVPAPGAPKRMASGVGYGGFFGISGMDARIKRVRFGLKTWDAVSDPSPTVQDNDTAVNLWLLEATKVVRQRRR</sequence>
<dbReference type="InterPro" id="IPR019035">
    <property type="entry name" value="Mediator_Med12"/>
</dbReference>
<feature type="compositionally biased region" description="Low complexity" evidence="12">
    <location>
        <begin position="1047"/>
        <end position="1068"/>
    </location>
</feature>
<keyword evidence="15" id="KW-1185">Reference proteome</keyword>
<feature type="compositionally biased region" description="Basic and acidic residues" evidence="12">
    <location>
        <begin position="326"/>
        <end position="336"/>
    </location>
</feature>
<proteinExistence type="inferred from homology"/>
<feature type="region of interest" description="Disordered" evidence="12">
    <location>
        <begin position="1790"/>
        <end position="1833"/>
    </location>
</feature>
<feature type="compositionally biased region" description="Low complexity" evidence="12">
    <location>
        <begin position="94"/>
        <end position="113"/>
    </location>
</feature>
<dbReference type="InterPro" id="IPR057344">
    <property type="entry name" value="ARM_SRB8"/>
</dbReference>
<feature type="domain" description="Mediator complex subunit Med12" evidence="13">
    <location>
        <begin position="528"/>
        <end position="591"/>
    </location>
</feature>
<feature type="compositionally biased region" description="Low complexity" evidence="12">
    <location>
        <begin position="2189"/>
        <end position="2199"/>
    </location>
</feature>
<protein>
    <recommendedName>
        <fullName evidence="4">Mediator of RNA polymerase II transcription subunit 12</fullName>
    </recommendedName>
    <alternativeName>
        <fullName evidence="11">Mediator complex subunit 12</fullName>
    </alternativeName>
</protein>
<feature type="compositionally biased region" description="Basic residues" evidence="12">
    <location>
        <begin position="84"/>
        <end position="93"/>
    </location>
</feature>
<dbReference type="Proteomes" id="UP001642482">
    <property type="component" value="Unassembled WGS sequence"/>
</dbReference>
<feature type="compositionally biased region" description="Low complexity" evidence="12">
    <location>
        <begin position="177"/>
        <end position="223"/>
    </location>
</feature>
<dbReference type="PANTHER" id="PTHR46567:SF1">
    <property type="entry name" value="MEDIATOR OF RNA POLYMERASE II TRANSCRIPTION SUBUNIT 12"/>
    <property type="match status" value="1"/>
</dbReference>
<evidence type="ECO:0000256" key="8">
    <source>
        <dbReference type="ARBA" id="ARBA00023163"/>
    </source>
</evidence>
<keyword evidence="6" id="KW-0805">Transcription regulation</keyword>
<evidence type="ECO:0000256" key="2">
    <source>
        <dbReference type="ARBA" id="ARBA00010289"/>
    </source>
</evidence>
<keyword evidence="8" id="KW-0804">Transcription</keyword>
<keyword evidence="5" id="KW-0678">Repressor</keyword>
<feature type="compositionally biased region" description="Polar residues" evidence="12">
    <location>
        <begin position="1936"/>
        <end position="1948"/>
    </location>
</feature>
<name>A0ABP0B8I5_9PEZI</name>
<evidence type="ECO:0000256" key="9">
    <source>
        <dbReference type="ARBA" id="ARBA00023242"/>
    </source>
</evidence>
<feature type="region of interest" description="Disordered" evidence="12">
    <location>
        <begin position="269"/>
        <end position="342"/>
    </location>
</feature>
<comment type="function">
    <text evidence="10">Component of the SRB8-11 complex. The SRB8-11 complex is a regulatory module of the Mediator complex which is itself involved in regulation of basal and activated RNA polymerase II-dependent transcription. The SRB8-11 complex may be involved in the transcriptional repression of a subset of genes regulated by Mediator. It may inhibit the association of the Mediator complex with RNA polymerase II to form the holoenzyme complex.</text>
</comment>
<keyword evidence="9" id="KW-0539">Nucleus</keyword>
<gene>
    <name evidence="14" type="primary">SRB8</name>
    <name evidence="14" type="ORF">SEUCBS140593_002598</name>
</gene>
<feature type="compositionally biased region" description="Low complexity" evidence="12">
    <location>
        <begin position="311"/>
        <end position="323"/>
    </location>
</feature>
<evidence type="ECO:0000256" key="3">
    <source>
        <dbReference type="ARBA" id="ARBA00011629"/>
    </source>
</evidence>
<evidence type="ECO:0000256" key="4">
    <source>
        <dbReference type="ARBA" id="ARBA00019622"/>
    </source>
</evidence>
<comment type="caution">
    <text evidence="14">The sequence shown here is derived from an EMBL/GenBank/DDBJ whole genome shotgun (WGS) entry which is preliminary data.</text>
</comment>
<feature type="region of interest" description="Disordered" evidence="12">
    <location>
        <begin position="1929"/>
        <end position="1948"/>
    </location>
</feature>
<evidence type="ECO:0000256" key="1">
    <source>
        <dbReference type="ARBA" id="ARBA00004123"/>
    </source>
</evidence>
<evidence type="ECO:0000256" key="12">
    <source>
        <dbReference type="SAM" id="MobiDB-lite"/>
    </source>
</evidence>
<dbReference type="PANTHER" id="PTHR46567">
    <property type="entry name" value="MEDIATOR OF RNA POLYMERASE II TRANSCRIPTION SUBUNIT 12"/>
    <property type="match status" value="1"/>
</dbReference>
<feature type="region of interest" description="Disordered" evidence="12">
    <location>
        <begin position="2172"/>
        <end position="2217"/>
    </location>
</feature>
<feature type="region of interest" description="Disordered" evidence="12">
    <location>
        <begin position="368"/>
        <end position="438"/>
    </location>
</feature>
<evidence type="ECO:0000313" key="15">
    <source>
        <dbReference type="Proteomes" id="UP001642482"/>
    </source>
</evidence>
<evidence type="ECO:0000256" key="7">
    <source>
        <dbReference type="ARBA" id="ARBA00023159"/>
    </source>
</evidence>
<evidence type="ECO:0000256" key="11">
    <source>
        <dbReference type="ARBA" id="ARBA00032010"/>
    </source>
</evidence>
<dbReference type="EMBL" id="CAWUHD010000017">
    <property type="protein sequence ID" value="CAK7215624.1"/>
    <property type="molecule type" value="Genomic_DNA"/>
</dbReference>
<evidence type="ECO:0000313" key="14">
    <source>
        <dbReference type="EMBL" id="CAK7215624.1"/>
    </source>
</evidence>
<evidence type="ECO:0000256" key="5">
    <source>
        <dbReference type="ARBA" id="ARBA00022491"/>
    </source>
</evidence>
<feature type="compositionally biased region" description="Low complexity" evidence="12">
    <location>
        <begin position="38"/>
        <end position="76"/>
    </location>
</feature>
<accession>A0ABP0B8I5</accession>
<feature type="region of interest" description="Disordered" evidence="12">
    <location>
        <begin position="172"/>
        <end position="237"/>
    </location>
</feature>
<evidence type="ECO:0000259" key="13">
    <source>
        <dbReference type="SMART" id="SM01281"/>
    </source>
</evidence>
<feature type="region of interest" description="Disordered" evidence="12">
    <location>
        <begin position="2034"/>
        <end position="2068"/>
    </location>
</feature>
<dbReference type="Pfam" id="PF09497">
    <property type="entry name" value="Med12"/>
    <property type="match status" value="1"/>
</dbReference>
<feature type="region of interest" description="Disordered" evidence="12">
    <location>
        <begin position="1047"/>
        <end position="1069"/>
    </location>
</feature>
<feature type="region of interest" description="Disordered" evidence="12">
    <location>
        <begin position="1"/>
        <end position="137"/>
    </location>
</feature>
<comment type="similarity">
    <text evidence="2">Belongs to the Mediator complex subunit 12 family.</text>
</comment>
<comment type="subcellular location">
    <subcellularLocation>
        <location evidence="1">Nucleus</location>
    </subcellularLocation>
</comment>
<feature type="compositionally biased region" description="Low complexity" evidence="12">
    <location>
        <begin position="273"/>
        <end position="295"/>
    </location>
</feature>